<evidence type="ECO:0000313" key="2">
    <source>
        <dbReference type="Proteomes" id="UP001159427"/>
    </source>
</evidence>
<dbReference type="Proteomes" id="UP001159427">
    <property type="component" value="Unassembled WGS sequence"/>
</dbReference>
<evidence type="ECO:0000313" key="1">
    <source>
        <dbReference type="EMBL" id="CAH3023530.1"/>
    </source>
</evidence>
<proteinExistence type="predicted"/>
<organism evidence="1 2">
    <name type="scientific">Porites evermanni</name>
    <dbReference type="NCBI Taxonomy" id="104178"/>
    <lineage>
        <taxon>Eukaryota</taxon>
        <taxon>Metazoa</taxon>
        <taxon>Cnidaria</taxon>
        <taxon>Anthozoa</taxon>
        <taxon>Hexacorallia</taxon>
        <taxon>Scleractinia</taxon>
        <taxon>Fungiina</taxon>
        <taxon>Poritidae</taxon>
        <taxon>Porites</taxon>
    </lineage>
</organism>
<gene>
    <name evidence="1" type="ORF">PEVE_00019640</name>
</gene>
<keyword evidence="2" id="KW-1185">Reference proteome</keyword>
<comment type="caution">
    <text evidence="1">The sequence shown here is derived from an EMBL/GenBank/DDBJ whole genome shotgun (WGS) entry which is preliminary data.</text>
</comment>
<protein>
    <submittedName>
        <fullName evidence="1">Uncharacterized protein</fullName>
    </submittedName>
</protein>
<sequence length="71" mass="8341">MLDGPECISGHYLQAFPRQLVEISLRDMDRLKRHQYIIVNLMLQHADGYDKLKPYGFPVHGCIDDWSIRLL</sequence>
<reference evidence="1 2" key="1">
    <citation type="submission" date="2022-05" db="EMBL/GenBank/DDBJ databases">
        <authorList>
            <consortium name="Genoscope - CEA"/>
            <person name="William W."/>
        </authorList>
    </citation>
    <scope>NUCLEOTIDE SEQUENCE [LARGE SCALE GENOMIC DNA]</scope>
</reference>
<dbReference type="EMBL" id="CALNXI010000265">
    <property type="protein sequence ID" value="CAH3023530.1"/>
    <property type="molecule type" value="Genomic_DNA"/>
</dbReference>
<accession>A0ABN8M584</accession>
<name>A0ABN8M584_9CNID</name>